<dbReference type="InterPro" id="IPR049201">
    <property type="entry name" value="DUF6867"/>
</dbReference>
<proteinExistence type="predicted"/>
<evidence type="ECO:0000313" key="4">
    <source>
        <dbReference type="Proteomes" id="UP001274321"/>
    </source>
</evidence>
<dbReference type="Proteomes" id="UP001274321">
    <property type="component" value="Unassembled WGS sequence"/>
</dbReference>
<protein>
    <recommendedName>
        <fullName evidence="2">DUF6867 domain-containing protein</fullName>
    </recommendedName>
</protein>
<gene>
    <name evidence="3" type="ORF">SCD90_06155</name>
</gene>
<feature type="transmembrane region" description="Helical" evidence="1">
    <location>
        <begin position="39"/>
        <end position="60"/>
    </location>
</feature>
<name>A0ABU4RLD5_9HYPH</name>
<sequence length="118" mass="13163">MQGLLWEVGIADFIIVTLVLGGGAAFMTGRAVARGWEPLTRAVVWMVPLTAAVRFIHFALFHGTLLSPQFYVVDLIFLTAFAVLGFRLTRRRQMMRGYGWAMEAAGPFSWRLKSGQKA</sequence>
<evidence type="ECO:0000256" key="1">
    <source>
        <dbReference type="SAM" id="Phobius"/>
    </source>
</evidence>
<organism evidence="3 4">
    <name type="scientific">Terrihabitans rhizophilus</name>
    <dbReference type="NCBI Taxonomy" id="3092662"/>
    <lineage>
        <taxon>Bacteria</taxon>
        <taxon>Pseudomonadati</taxon>
        <taxon>Pseudomonadota</taxon>
        <taxon>Alphaproteobacteria</taxon>
        <taxon>Hyphomicrobiales</taxon>
        <taxon>Terrihabitans</taxon>
    </lineage>
</organism>
<keyword evidence="1" id="KW-0812">Transmembrane</keyword>
<evidence type="ECO:0000259" key="2">
    <source>
        <dbReference type="Pfam" id="PF21741"/>
    </source>
</evidence>
<keyword evidence="4" id="KW-1185">Reference proteome</keyword>
<feature type="transmembrane region" description="Helical" evidence="1">
    <location>
        <begin position="66"/>
        <end position="86"/>
    </location>
</feature>
<feature type="transmembrane region" description="Helical" evidence="1">
    <location>
        <begin position="6"/>
        <end position="27"/>
    </location>
</feature>
<dbReference type="EMBL" id="JAXAFJ010000002">
    <property type="protein sequence ID" value="MDX6805639.1"/>
    <property type="molecule type" value="Genomic_DNA"/>
</dbReference>
<accession>A0ABU4RLD5</accession>
<feature type="domain" description="DUF6867" evidence="2">
    <location>
        <begin position="11"/>
        <end position="112"/>
    </location>
</feature>
<dbReference type="Pfam" id="PF21741">
    <property type="entry name" value="DUF6867"/>
    <property type="match status" value="1"/>
</dbReference>
<reference evidence="3 4" key="1">
    <citation type="submission" date="2023-11" db="EMBL/GenBank/DDBJ databases">
        <authorList>
            <person name="Bao R."/>
        </authorList>
    </citation>
    <scope>NUCLEOTIDE SEQUENCE [LARGE SCALE GENOMIC DNA]</scope>
    <source>
        <strain evidence="3 4">PJ23</strain>
    </source>
</reference>
<keyword evidence="1" id="KW-0472">Membrane</keyword>
<comment type="caution">
    <text evidence="3">The sequence shown here is derived from an EMBL/GenBank/DDBJ whole genome shotgun (WGS) entry which is preliminary data.</text>
</comment>
<dbReference type="RefSeq" id="WP_319843746.1">
    <property type="nucleotide sequence ID" value="NZ_JAXAFJ010000002.1"/>
</dbReference>
<keyword evidence="1" id="KW-1133">Transmembrane helix</keyword>
<evidence type="ECO:0000313" key="3">
    <source>
        <dbReference type="EMBL" id="MDX6805639.1"/>
    </source>
</evidence>